<comment type="caution">
    <text evidence="1">The sequence shown here is derived from an EMBL/GenBank/DDBJ whole genome shotgun (WGS) entry which is preliminary data.</text>
</comment>
<evidence type="ECO:0000313" key="2">
    <source>
        <dbReference type="Proteomes" id="UP001236620"/>
    </source>
</evidence>
<protein>
    <submittedName>
        <fullName evidence="1">Uncharacterized protein</fullName>
    </submittedName>
</protein>
<organism evidence="1 2">
    <name type="scientific">Mycoplasma yeatsii</name>
    <dbReference type="NCBI Taxonomy" id="51365"/>
    <lineage>
        <taxon>Bacteria</taxon>
        <taxon>Bacillati</taxon>
        <taxon>Mycoplasmatota</taxon>
        <taxon>Mollicutes</taxon>
        <taxon>Mycoplasmataceae</taxon>
        <taxon>Mycoplasma</taxon>
    </lineage>
</organism>
<accession>A0ABU0NFE4</accession>
<proteinExistence type="predicted"/>
<keyword evidence="2" id="KW-1185">Reference proteome</keyword>
<reference evidence="1" key="1">
    <citation type="submission" date="2023-07" db="EMBL/GenBank/DDBJ databases">
        <title>Genomic Encyclopedia of Type Strains, Phase IV (KMG-IV): sequencing the most valuable type-strain genomes for metagenomic binning, comparative biology and taxonomic classification.</title>
        <authorList>
            <person name="Goeker M."/>
        </authorList>
    </citation>
    <scope>NUCLEOTIDE SEQUENCE [LARGE SCALE GENOMIC DNA]</scope>
    <source>
        <strain evidence="1">DSM 22019</strain>
    </source>
</reference>
<dbReference type="RefSeq" id="WP_307445531.1">
    <property type="nucleotide sequence ID" value="NZ_JAUSWP010000009.1"/>
</dbReference>
<dbReference type="EMBL" id="JAUSWP010000009">
    <property type="protein sequence ID" value="MDQ0568099.1"/>
    <property type="molecule type" value="Genomic_DNA"/>
</dbReference>
<sequence>MNNLYDCIQIDSLICEVYENELDMLCSYYPEVKQVRQYNDIQIAENILDDLKNYIFTFPYEEYEEISLCFKAAALKFGILIGLKRDLAKFSEEFGEIKTDKNLTELISHEFLSFLLIRLEDIVLECKKLLKEFKFSFARRGFNNKIVRAMNGFLDAVILRDKIDFLNKIEELIDYAGDISDQEVEKFNNMGINILDFLDEWLMLNTSFHAIRSVMDTFARRFI</sequence>
<evidence type="ECO:0000313" key="1">
    <source>
        <dbReference type="EMBL" id="MDQ0568099.1"/>
    </source>
</evidence>
<name>A0ABU0NFE4_9MOLU</name>
<dbReference type="Proteomes" id="UP001236620">
    <property type="component" value="Unassembled WGS sequence"/>
</dbReference>
<gene>
    <name evidence="1" type="ORF">J2Z63_000748</name>
</gene>